<evidence type="ECO:0000313" key="3">
    <source>
        <dbReference type="Proteomes" id="UP000282184"/>
    </source>
</evidence>
<accession>A0A431U7M0</accession>
<dbReference type="EMBL" id="RXOF01000001">
    <property type="protein sequence ID" value="RTQ53274.1"/>
    <property type="molecule type" value="Genomic_DNA"/>
</dbReference>
<dbReference type="Proteomes" id="UP000282184">
    <property type="component" value="Unassembled WGS sequence"/>
</dbReference>
<evidence type="ECO:0000313" key="2">
    <source>
        <dbReference type="EMBL" id="RTQ53274.1"/>
    </source>
</evidence>
<gene>
    <name evidence="2" type="ORF">EJV47_00620</name>
</gene>
<reference evidence="2 3" key="1">
    <citation type="submission" date="2018-12" db="EMBL/GenBank/DDBJ databases">
        <title>Hymenobacter gummosus sp. nov., isolated from a spring.</title>
        <authorList>
            <person name="Nie L."/>
        </authorList>
    </citation>
    <scope>NUCLEOTIDE SEQUENCE [LARGE SCALE GENOMIC DNA]</scope>
    <source>
        <strain evidence="2 3">KCTC 52166</strain>
    </source>
</reference>
<organism evidence="2 3">
    <name type="scientific">Hymenobacter gummosus</name>
    <dbReference type="NCBI Taxonomy" id="1776032"/>
    <lineage>
        <taxon>Bacteria</taxon>
        <taxon>Pseudomonadati</taxon>
        <taxon>Bacteroidota</taxon>
        <taxon>Cytophagia</taxon>
        <taxon>Cytophagales</taxon>
        <taxon>Hymenobacteraceae</taxon>
        <taxon>Hymenobacter</taxon>
    </lineage>
</organism>
<keyword evidence="3" id="KW-1185">Reference proteome</keyword>
<dbReference type="AlphaFoldDB" id="A0A431U7M0"/>
<name>A0A431U7M0_9BACT</name>
<dbReference type="Pfam" id="PF13568">
    <property type="entry name" value="OMP_b-brl_2"/>
    <property type="match status" value="1"/>
</dbReference>
<sequence>MQELAEKLHLSANYLSDLRRTRTKLSARQHIQQQVLVQAKLLKLLLALGLVGFGAPAAFAQLPAAANAGELPATASVFRAGLKGGYNLDGLRGETTRINRQDRHDVHAGLCGQVQLTHFSAIQAEVLYSRLGFTGTPSPSASPESYRLDYLTVPLLYVGRVSNTCRVQTGAQAGVLLRAGRDGESLARRTAGFTGMDYGAVLGVEAQRGPVRVGVRQTLSLGKLFTNAAGPGSVAAHFQHAELCHFLFRLRPDALRTSAGQTVVGEELVPPVHH</sequence>
<evidence type="ECO:0000259" key="1">
    <source>
        <dbReference type="Pfam" id="PF13568"/>
    </source>
</evidence>
<proteinExistence type="predicted"/>
<comment type="caution">
    <text evidence="2">The sequence shown here is derived from an EMBL/GenBank/DDBJ whole genome shotgun (WGS) entry which is preliminary data.</text>
</comment>
<dbReference type="RefSeq" id="WP_126691200.1">
    <property type="nucleotide sequence ID" value="NZ_RXOF01000001.1"/>
</dbReference>
<protein>
    <submittedName>
        <fullName evidence="2">PorT family protein</fullName>
    </submittedName>
</protein>
<feature type="domain" description="Outer membrane protein beta-barrel" evidence="1">
    <location>
        <begin position="76"/>
        <end position="225"/>
    </location>
</feature>
<dbReference type="InterPro" id="IPR025665">
    <property type="entry name" value="Beta-barrel_OMP_2"/>
</dbReference>